<evidence type="ECO:0000256" key="1">
    <source>
        <dbReference type="ARBA" id="ARBA00004141"/>
    </source>
</evidence>
<gene>
    <name evidence="8" type="ORF">SAMN02745910_02114</name>
</gene>
<accession>A0A1I5ZIM5</accession>
<evidence type="ECO:0000256" key="6">
    <source>
        <dbReference type="SAM" id="Phobius"/>
    </source>
</evidence>
<keyword evidence="2" id="KW-0813">Transport</keyword>
<dbReference type="Pfam" id="PF03600">
    <property type="entry name" value="CitMHS"/>
    <property type="match status" value="1"/>
</dbReference>
<sequence>MISLLGFTMMACFIFLIVTRKMSALLALIVVPLVFAFIGGFAKDLGPMILEGLSSVAPTGIMLMFAVLYFGIMIEAGLFDPLISKILSIVKGDPLKVVFGTAILAGLVALDGDGTTTYIITVSALLPLYHRLGMNPLILTCVSMMSFGVMNMLPWGGPTARAASALKLDVNDVFLPLVPVMLGGIVWVLFTAYILGKKERKRLGVMNIDLSKDLSQHQQAAALESNLRRPHLTWFNALLTSGLIVALVLGILPLPVLFVIAFSLALLINYPNLDIQKKVLGSHADSVVIVVALIFASGVFTGILSGTHMVDEMANSLIAVIPEELGGYFALITAITSLPLTYVMANDPYYFGVVPIIAQTAEAYGIDSVEIARASILGQPIHAMSPLIASTHLLVGMAKVDFGDHQKFIIKWALGTCTVMIIVALLTGAISL</sequence>
<dbReference type="Proteomes" id="UP000182762">
    <property type="component" value="Unassembled WGS sequence"/>
</dbReference>
<keyword evidence="4 6" id="KW-1133">Transmembrane helix</keyword>
<comment type="caution">
    <text evidence="8">The sequence shown here is derived from an EMBL/GenBank/DDBJ whole genome shotgun (WGS) entry which is preliminary data.</text>
</comment>
<evidence type="ECO:0000256" key="4">
    <source>
        <dbReference type="ARBA" id="ARBA00022989"/>
    </source>
</evidence>
<evidence type="ECO:0000313" key="8">
    <source>
        <dbReference type="EMBL" id="SFQ56344.1"/>
    </source>
</evidence>
<keyword evidence="5 6" id="KW-0472">Membrane</keyword>
<dbReference type="RefSeq" id="WP_061804204.1">
    <property type="nucleotide sequence ID" value="NZ_FOXX01000004.1"/>
</dbReference>
<feature type="transmembrane region" description="Helical" evidence="6">
    <location>
        <begin position="132"/>
        <end position="153"/>
    </location>
</feature>
<dbReference type="GeneID" id="93710778"/>
<dbReference type="InterPro" id="IPR004680">
    <property type="entry name" value="Cit_transptr-like_dom"/>
</dbReference>
<dbReference type="NCBIfam" id="TIGR00784">
    <property type="entry name" value="citMHS"/>
    <property type="match status" value="1"/>
</dbReference>
<protein>
    <submittedName>
        <fullName evidence="8">Citrate-Mg2+:H+ or citrate-Ca2+:H+ symporter, CitMHS family</fullName>
    </submittedName>
</protein>
<evidence type="ECO:0000256" key="3">
    <source>
        <dbReference type="ARBA" id="ARBA00022692"/>
    </source>
</evidence>
<dbReference type="InterPro" id="IPR014738">
    <property type="entry name" value="Citrate_transporter"/>
</dbReference>
<feature type="domain" description="Citrate transporter-like" evidence="7">
    <location>
        <begin position="13"/>
        <end position="378"/>
    </location>
</feature>
<feature type="transmembrane region" description="Helical" evidence="6">
    <location>
        <begin position="409"/>
        <end position="430"/>
    </location>
</feature>
<feature type="transmembrane region" description="Helical" evidence="6">
    <location>
        <begin position="60"/>
        <end position="79"/>
    </location>
</feature>
<evidence type="ECO:0000256" key="5">
    <source>
        <dbReference type="ARBA" id="ARBA00023136"/>
    </source>
</evidence>
<feature type="transmembrane region" description="Helical" evidence="6">
    <location>
        <begin position="325"/>
        <end position="345"/>
    </location>
</feature>
<organism evidence="8 9">
    <name type="scientific">Priestia endophytica DSM 13796</name>
    <dbReference type="NCBI Taxonomy" id="1121089"/>
    <lineage>
        <taxon>Bacteria</taxon>
        <taxon>Bacillati</taxon>
        <taxon>Bacillota</taxon>
        <taxon>Bacilli</taxon>
        <taxon>Bacillales</taxon>
        <taxon>Bacillaceae</taxon>
        <taxon>Priestia</taxon>
    </lineage>
</organism>
<reference evidence="8 9" key="1">
    <citation type="submission" date="2016-10" db="EMBL/GenBank/DDBJ databases">
        <authorList>
            <person name="Varghese N."/>
            <person name="Submissions S."/>
        </authorList>
    </citation>
    <scope>NUCLEOTIDE SEQUENCE [LARGE SCALE GENOMIC DNA]</scope>
    <source>
        <strain evidence="8 9">DSM 13796</strain>
    </source>
</reference>
<feature type="transmembrane region" description="Helical" evidence="6">
    <location>
        <begin position="173"/>
        <end position="196"/>
    </location>
</feature>
<keyword evidence="3 6" id="KW-0812">Transmembrane</keyword>
<name>A0A1I5ZIM5_9BACI</name>
<proteinExistence type="predicted"/>
<dbReference type="EMBL" id="FOXX01000004">
    <property type="protein sequence ID" value="SFQ56344.1"/>
    <property type="molecule type" value="Genomic_DNA"/>
</dbReference>
<evidence type="ECO:0000256" key="2">
    <source>
        <dbReference type="ARBA" id="ARBA00022448"/>
    </source>
</evidence>
<evidence type="ECO:0000313" key="9">
    <source>
        <dbReference type="Proteomes" id="UP000182762"/>
    </source>
</evidence>
<feature type="transmembrane region" description="Helical" evidence="6">
    <location>
        <begin position="287"/>
        <end position="304"/>
    </location>
</feature>
<evidence type="ECO:0000259" key="7">
    <source>
        <dbReference type="Pfam" id="PF03600"/>
    </source>
</evidence>
<keyword evidence="9" id="KW-1185">Reference proteome</keyword>
<feature type="transmembrane region" description="Helical" evidence="6">
    <location>
        <begin position="234"/>
        <end position="267"/>
    </location>
</feature>
<comment type="subcellular location">
    <subcellularLocation>
        <location evidence="1">Membrane</location>
        <topology evidence="1">Multi-pass membrane protein</topology>
    </subcellularLocation>
</comment>